<proteinExistence type="predicted"/>
<organism evidence="1 2">
    <name type="scientific">Candidatus Portnoybacteria bacterium RIFCSPHIGHO2_01_FULL_40_12b</name>
    <dbReference type="NCBI Taxonomy" id="1801994"/>
    <lineage>
        <taxon>Bacteria</taxon>
        <taxon>Candidatus Portnoyibacteriota</taxon>
    </lineage>
</organism>
<dbReference type="AlphaFoldDB" id="A0A1G2FBW4"/>
<sequence>MDKFKIEQPEIGTEIKPEKTEKENFEEVLGMELRKEKKELGGVFSKFPPRINEAIVVAILGLSIFSASIAETRGRGREGDIGRAVEKGIVLVIKNAAEGIGRRIEKIFERTGGATTEREEARKIQEIQREDRDYHRQAEEARDNLMRMLQGRGRRGESAGLGAEYREIAIKNYKLAITAINDAHRAQHFEGGSAITGCRYPDGFSSEFVREIEQLEKF</sequence>
<comment type="caution">
    <text evidence="1">The sequence shown here is derived from an EMBL/GenBank/DDBJ whole genome shotgun (WGS) entry which is preliminary data.</text>
</comment>
<dbReference type="Proteomes" id="UP000176974">
    <property type="component" value="Unassembled WGS sequence"/>
</dbReference>
<gene>
    <name evidence="1" type="ORF">A2815_02770</name>
</gene>
<protein>
    <submittedName>
        <fullName evidence="1">Uncharacterized protein</fullName>
    </submittedName>
</protein>
<reference evidence="1 2" key="1">
    <citation type="journal article" date="2016" name="Nat. Commun.">
        <title>Thousands of microbial genomes shed light on interconnected biogeochemical processes in an aquifer system.</title>
        <authorList>
            <person name="Anantharaman K."/>
            <person name="Brown C.T."/>
            <person name="Hug L.A."/>
            <person name="Sharon I."/>
            <person name="Castelle C.J."/>
            <person name="Probst A.J."/>
            <person name="Thomas B.C."/>
            <person name="Singh A."/>
            <person name="Wilkins M.J."/>
            <person name="Karaoz U."/>
            <person name="Brodie E.L."/>
            <person name="Williams K.H."/>
            <person name="Hubbard S.S."/>
            <person name="Banfield J.F."/>
        </authorList>
    </citation>
    <scope>NUCLEOTIDE SEQUENCE [LARGE SCALE GENOMIC DNA]</scope>
</reference>
<accession>A0A1G2FBW4</accession>
<evidence type="ECO:0000313" key="2">
    <source>
        <dbReference type="Proteomes" id="UP000176974"/>
    </source>
</evidence>
<evidence type="ECO:0000313" key="1">
    <source>
        <dbReference type="EMBL" id="OGZ35262.1"/>
    </source>
</evidence>
<name>A0A1G2FBW4_9BACT</name>
<dbReference type="EMBL" id="MHMY01000013">
    <property type="protein sequence ID" value="OGZ35262.1"/>
    <property type="molecule type" value="Genomic_DNA"/>
</dbReference>